<comment type="pathway">
    <text evidence="1 6">Carbohydrate biosynthesis; dTDP-L-rhamnose biosynthesis.</text>
</comment>
<dbReference type="InterPro" id="IPR036291">
    <property type="entry name" value="NAD(P)-bd_dom_sf"/>
</dbReference>
<organism evidence="8 9">
    <name type="scientific">Algibacter aquimarinus</name>
    <dbReference type="NCBI Taxonomy" id="1136748"/>
    <lineage>
        <taxon>Bacteria</taxon>
        <taxon>Pseudomonadati</taxon>
        <taxon>Bacteroidota</taxon>
        <taxon>Flavobacteriia</taxon>
        <taxon>Flavobacteriales</taxon>
        <taxon>Flavobacteriaceae</taxon>
        <taxon>Algibacter</taxon>
    </lineage>
</organism>
<dbReference type="EMBL" id="BAABJK010000004">
    <property type="protein sequence ID" value="GAA4967580.1"/>
    <property type="molecule type" value="Genomic_DNA"/>
</dbReference>
<dbReference type="Gene3D" id="3.90.25.10">
    <property type="entry name" value="UDP-galactose 4-epimerase, domain 1"/>
    <property type="match status" value="1"/>
</dbReference>
<keyword evidence="6" id="KW-0560">Oxidoreductase</keyword>
<proteinExistence type="inferred from homology"/>
<dbReference type="PANTHER" id="PTHR10491:SF4">
    <property type="entry name" value="METHIONINE ADENOSYLTRANSFERASE 2 SUBUNIT BETA"/>
    <property type="match status" value="1"/>
</dbReference>
<dbReference type="InterPro" id="IPR005913">
    <property type="entry name" value="dTDP_dehydrorham_reduct"/>
</dbReference>
<comment type="catalytic activity">
    <reaction evidence="5">
        <text>dTDP-beta-L-rhamnose + NADP(+) = dTDP-4-dehydro-beta-L-rhamnose + NADPH + H(+)</text>
        <dbReference type="Rhea" id="RHEA:21796"/>
        <dbReference type="ChEBI" id="CHEBI:15378"/>
        <dbReference type="ChEBI" id="CHEBI:57510"/>
        <dbReference type="ChEBI" id="CHEBI:57783"/>
        <dbReference type="ChEBI" id="CHEBI:58349"/>
        <dbReference type="ChEBI" id="CHEBI:62830"/>
        <dbReference type="EC" id="1.1.1.133"/>
    </reaction>
</comment>
<dbReference type="InterPro" id="IPR029903">
    <property type="entry name" value="RmlD-like-bd"/>
</dbReference>
<evidence type="ECO:0000256" key="3">
    <source>
        <dbReference type="ARBA" id="ARBA00012929"/>
    </source>
</evidence>
<comment type="similarity">
    <text evidence="2 6">Belongs to the dTDP-4-dehydrorhamnose reductase family.</text>
</comment>
<protein>
    <recommendedName>
        <fullName evidence="4 6">dTDP-4-dehydrorhamnose reductase</fullName>
        <ecNumber evidence="3 6">1.1.1.133</ecNumber>
    </recommendedName>
</protein>
<keyword evidence="9" id="KW-1185">Reference proteome</keyword>
<name>A0ABP9HCW1_9FLAO</name>
<evidence type="ECO:0000256" key="6">
    <source>
        <dbReference type="RuleBase" id="RU364082"/>
    </source>
</evidence>
<dbReference type="Pfam" id="PF04321">
    <property type="entry name" value="RmlD_sub_bind"/>
    <property type="match status" value="1"/>
</dbReference>
<dbReference type="RefSeq" id="WP_345166862.1">
    <property type="nucleotide sequence ID" value="NZ_BAABJK010000004.1"/>
</dbReference>
<evidence type="ECO:0000259" key="7">
    <source>
        <dbReference type="Pfam" id="PF04321"/>
    </source>
</evidence>
<dbReference type="EC" id="1.1.1.133" evidence="3 6"/>
<dbReference type="SUPFAM" id="SSF51735">
    <property type="entry name" value="NAD(P)-binding Rossmann-fold domains"/>
    <property type="match status" value="1"/>
</dbReference>
<evidence type="ECO:0000256" key="1">
    <source>
        <dbReference type="ARBA" id="ARBA00004781"/>
    </source>
</evidence>
<comment type="function">
    <text evidence="6">Catalyzes the reduction of dTDP-6-deoxy-L-lyxo-4-hexulose to yield dTDP-L-rhamnose.</text>
</comment>
<sequence>MTKILVTGASGQLGKTIKELYSNNKIGLNFTFVTKEDLDITVLNDLQVFFKKNSFDYCINCAAYTNVEQAEKTPNIAFKINAEGAKNLAKICKVFSTVLIHISTDYVFDGEKEEPYSTYDKPNPINEYGKSKLEGEEHIRGLMKNYFIIRTSWLYSKKHGNNFYKSILKKAKTEKKVFVTDSQTGCPTDAANLSKFIILLIVHKSHSFGMHHFRDQKIMTWFDFAKEILSKNNLLAKTNLVRVAKYSTFAVRPKTSVLSLNN</sequence>
<gene>
    <name evidence="8" type="primary">rfbD</name>
    <name evidence="8" type="ORF">GCM10023315_16270</name>
</gene>
<accession>A0ABP9HCW1</accession>
<evidence type="ECO:0000313" key="9">
    <source>
        <dbReference type="Proteomes" id="UP001501692"/>
    </source>
</evidence>
<evidence type="ECO:0000256" key="2">
    <source>
        <dbReference type="ARBA" id="ARBA00010944"/>
    </source>
</evidence>
<comment type="caution">
    <text evidence="8">The sequence shown here is derived from an EMBL/GenBank/DDBJ whole genome shotgun (WGS) entry which is preliminary data.</text>
</comment>
<dbReference type="Proteomes" id="UP001501692">
    <property type="component" value="Unassembled WGS sequence"/>
</dbReference>
<feature type="domain" description="RmlD-like substrate binding" evidence="7">
    <location>
        <begin position="3"/>
        <end position="261"/>
    </location>
</feature>
<keyword evidence="6" id="KW-0521">NADP</keyword>
<dbReference type="CDD" id="cd05254">
    <property type="entry name" value="dTDP_HR_like_SDR_e"/>
    <property type="match status" value="1"/>
</dbReference>
<evidence type="ECO:0000256" key="5">
    <source>
        <dbReference type="ARBA" id="ARBA00048200"/>
    </source>
</evidence>
<evidence type="ECO:0000313" key="8">
    <source>
        <dbReference type="EMBL" id="GAA4967580.1"/>
    </source>
</evidence>
<dbReference type="Gene3D" id="3.40.50.720">
    <property type="entry name" value="NAD(P)-binding Rossmann-like Domain"/>
    <property type="match status" value="1"/>
</dbReference>
<evidence type="ECO:0000256" key="4">
    <source>
        <dbReference type="ARBA" id="ARBA00017099"/>
    </source>
</evidence>
<dbReference type="NCBIfam" id="TIGR01214">
    <property type="entry name" value="rmlD"/>
    <property type="match status" value="1"/>
</dbReference>
<reference evidence="9" key="1">
    <citation type="journal article" date="2019" name="Int. J. Syst. Evol. Microbiol.">
        <title>The Global Catalogue of Microorganisms (GCM) 10K type strain sequencing project: providing services to taxonomists for standard genome sequencing and annotation.</title>
        <authorList>
            <consortium name="The Broad Institute Genomics Platform"/>
            <consortium name="The Broad Institute Genome Sequencing Center for Infectious Disease"/>
            <person name="Wu L."/>
            <person name="Ma J."/>
        </authorList>
    </citation>
    <scope>NUCLEOTIDE SEQUENCE [LARGE SCALE GENOMIC DNA]</scope>
    <source>
        <strain evidence="9">JCM 18287</strain>
    </source>
</reference>
<dbReference type="PANTHER" id="PTHR10491">
    <property type="entry name" value="DTDP-4-DEHYDRORHAMNOSE REDUCTASE"/>
    <property type="match status" value="1"/>
</dbReference>